<accession>A0A5R8NLP7</accession>
<dbReference type="InterPro" id="IPR011032">
    <property type="entry name" value="GroES-like_sf"/>
</dbReference>
<dbReference type="InterPro" id="IPR041694">
    <property type="entry name" value="ADH_N_2"/>
</dbReference>
<gene>
    <name evidence="3" type="ORF">FEK34_16850</name>
</gene>
<protein>
    <submittedName>
        <fullName evidence="3">NADP-dependent oxidoreductase</fullName>
    </submittedName>
</protein>
<dbReference type="PANTHER" id="PTHR43205:SF7">
    <property type="entry name" value="PROSTAGLANDIN REDUCTASE 1"/>
    <property type="match status" value="1"/>
</dbReference>
<dbReference type="Gene3D" id="3.90.180.10">
    <property type="entry name" value="Medium-chain alcohol dehydrogenases, catalytic domain"/>
    <property type="match status" value="1"/>
</dbReference>
<keyword evidence="1" id="KW-0560">Oxidoreductase</keyword>
<feature type="domain" description="Enoyl reductase (ER)" evidence="2">
    <location>
        <begin position="27"/>
        <end position="347"/>
    </location>
</feature>
<comment type="caution">
    <text evidence="3">The sequence shown here is derived from an EMBL/GenBank/DDBJ whole genome shotgun (WGS) entry which is preliminary data.</text>
</comment>
<dbReference type="RefSeq" id="WP_138448760.1">
    <property type="nucleotide sequence ID" value="NZ_VBUT01000006.1"/>
</dbReference>
<reference evidence="3 4" key="1">
    <citation type="submission" date="2019-05" db="EMBL/GenBank/DDBJ databases">
        <title>Genomes sequences of two Nocardia cyriacigeorgica environmental isolates, type strains Nocardia asteroides ATCC 19247 and Nocardia cyriacigeorgica DSM 44484.</title>
        <authorList>
            <person name="Vautrin F."/>
            <person name="Bergeron E."/>
            <person name="Dubost A."/>
            <person name="Abrouk D."/>
            <person name="Rodriguez Nava V."/>
            <person name="Pujic P."/>
        </authorList>
    </citation>
    <scope>NUCLEOTIDE SEQUENCE [LARGE SCALE GENOMIC DNA]</scope>
    <source>
        <strain evidence="3 4">EML 446</strain>
    </source>
</reference>
<dbReference type="InterPro" id="IPR020843">
    <property type="entry name" value="ER"/>
</dbReference>
<dbReference type="PANTHER" id="PTHR43205">
    <property type="entry name" value="PROSTAGLANDIN REDUCTASE"/>
    <property type="match status" value="1"/>
</dbReference>
<dbReference type="SMART" id="SM00829">
    <property type="entry name" value="PKS_ER"/>
    <property type="match status" value="1"/>
</dbReference>
<dbReference type="InterPro" id="IPR013149">
    <property type="entry name" value="ADH-like_C"/>
</dbReference>
<dbReference type="Proteomes" id="UP000306378">
    <property type="component" value="Unassembled WGS sequence"/>
</dbReference>
<evidence type="ECO:0000313" key="3">
    <source>
        <dbReference type="EMBL" id="TLF76585.1"/>
    </source>
</evidence>
<dbReference type="SUPFAM" id="SSF50129">
    <property type="entry name" value="GroES-like"/>
    <property type="match status" value="1"/>
</dbReference>
<dbReference type="Pfam" id="PF16884">
    <property type="entry name" value="ADH_N_2"/>
    <property type="match status" value="1"/>
</dbReference>
<dbReference type="CDD" id="cd05288">
    <property type="entry name" value="PGDH"/>
    <property type="match status" value="1"/>
</dbReference>
<dbReference type="SUPFAM" id="SSF51735">
    <property type="entry name" value="NAD(P)-binding Rossmann-fold domains"/>
    <property type="match status" value="1"/>
</dbReference>
<dbReference type="InterPro" id="IPR045010">
    <property type="entry name" value="MDR_fam"/>
</dbReference>
<evidence type="ECO:0000259" key="2">
    <source>
        <dbReference type="SMART" id="SM00829"/>
    </source>
</evidence>
<dbReference type="GO" id="GO:0016628">
    <property type="term" value="F:oxidoreductase activity, acting on the CH-CH group of donors, NAD or NADP as acceptor"/>
    <property type="evidence" value="ECO:0007669"/>
    <property type="project" value="InterPro"/>
</dbReference>
<evidence type="ECO:0000256" key="1">
    <source>
        <dbReference type="ARBA" id="ARBA00023002"/>
    </source>
</evidence>
<proteinExistence type="predicted"/>
<name>A0A5R8NLP7_9NOCA</name>
<organism evidence="3 4">
    <name type="scientific">Nocardia cyriacigeorgica</name>
    <dbReference type="NCBI Taxonomy" id="135487"/>
    <lineage>
        <taxon>Bacteria</taxon>
        <taxon>Bacillati</taxon>
        <taxon>Actinomycetota</taxon>
        <taxon>Actinomycetes</taxon>
        <taxon>Mycobacteriales</taxon>
        <taxon>Nocardiaceae</taxon>
        <taxon>Nocardia</taxon>
    </lineage>
</organism>
<sequence>MIEHSRPTGGTVSVESTRIVLASRPVGAPQPENFRTETVELPEPGDGQALLQTLYLSLDPYMRGRMSDAPSYAPPVAIGATMVGATVSRVLESRDSAVRPGDIVLGYGGWQTHSLESAAYLRKLDPAKAPVTTALGVLGMPGFTAYAGLRNIGKPKAGETLVVAAATGPVGSAVGQIAKLEGTRTVGIAGGPEKVRLLTEKFGFDAAIDHRADDFAEQLATATPDGIDVYFENVGGAVLDAVLPRLNSFARIPVCGLAAAYNATELPPGPDRLGLLMGLILRKSLTVRGFIQTEFAPTQMDDFLDQATRWVADGRLAYLEDIVDGLDQAVAAFQGLLVGKNVGKLLVRVAE</sequence>
<dbReference type="Pfam" id="PF00107">
    <property type="entry name" value="ADH_zinc_N"/>
    <property type="match status" value="1"/>
</dbReference>
<dbReference type="FunFam" id="3.40.50.720:FF:000121">
    <property type="entry name" value="Prostaglandin reductase 2"/>
    <property type="match status" value="1"/>
</dbReference>
<evidence type="ECO:0000313" key="4">
    <source>
        <dbReference type="Proteomes" id="UP000306378"/>
    </source>
</evidence>
<dbReference type="EMBL" id="VBUT01000006">
    <property type="protein sequence ID" value="TLF76585.1"/>
    <property type="molecule type" value="Genomic_DNA"/>
</dbReference>
<dbReference type="InterPro" id="IPR036291">
    <property type="entry name" value="NAD(P)-bd_dom_sf"/>
</dbReference>
<dbReference type="AlphaFoldDB" id="A0A5R8NLP7"/>
<dbReference type="Gene3D" id="3.40.50.720">
    <property type="entry name" value="NAD(P)-binding Rossmann-like Domain"/>
    <property type="match status" value="1"/>
</dbReference>